<protein>
    <recommendedName>
        <fullName evidence="1">Phage ABA sandwich domain-containing protein</fullName>
    </recommendedName>
</protein>
<dbReference type="InterPro" id="IPR041270">
    <property type="entry name" value="Phage_ABA_S"/>
</dbReference>
<accession>A0A1R0X0N2</accession>
<name>A0A1R0X0N2_9BACL</name>
<dbReference type="AlphaFoldDB" id="A0A1R0X0N2"/>
<comment type="caution">
    <text evidence="2">The sequence shown here is derived from an EMBL/GenBank/DDBJ whole genome shotgun (WGS) entry which is preliminary data.</text>
</comment>
<evidence type="ECO:0000259" key="1">
    <source>
        <dbReference type="Pfam" id="PF18066"/>
    </source>
</evidence>
<dbReference type="InterPro" id="IPR028985">
    <property type="entry name" value="Bacillus_phage_prot-like"/>
</dbReference>
<sequence length="170" mass="19474">MACAKNVMKGGPIDKIMDTNIQKQIEAYELARSKYLKKITKEDLRNSRLLCEPQILRFDKMTSEERDHVITTEVMGWEPHTFEVPAFLSHEHYCRGSFKPSQDMNHALQVFEYTLIADKTRLVPCGSGAGLFWSIYYEDIYIGAGKTPQMAICKYALVINDVLLYKINAA</sequence>
<proteinExistence type="predicted"/>
<dbReference type="EMBL" id="MKQP01000043">
    <property type="protein sequence ID" value="OMD26234.1"/>
    <property type="molecule type" value="Genomic_DNA"/>
</dbReference>
<dbReference type="Proteomes" id="UP000187465">
    <property type="component" value="Unassembled WGS sequence"/>
</dbReference>
<gene>
    <name evidence="2" type="ORF">BJP51_27525</name>
</gene>
<dbReference type="Pfam" id="PF18066">
    <property type="entry name" value="Phage_ABA_S"/>
    <property type="match status" value="1"/>
</dbReference>
<evidence type="ECO:0000313" key="2">
    <source>
        <dbReference type="EMBL" id="OMD26234.1"/>
    </source>
</evidence>
<reference evidence="2 3" key="1">
    <citation type="submission" date="2016-10" db="EMBL/GenBank/DDBJ databases">
        <title>Paenibacillus species isolates.</title>
        <authorList>
            <person name="Beno S.M."/>
        </authorList>
    </citation>
    <scope>NUCLEOTIDE SEQUENCE [LARGE SCALE GENOMIC DNA]</scope>
    <source>
        <strain evidence="2 3">FSL H7-0604</strain>
    </source>
</reference>
<organism evidence="2 3">
    <name type="scientific">Paenibacillus odorifer</name>
    <dbReference type="NCBI Taxonomy" id="189426"/>
    <lineage>
        <taxon>Bacteria</taxon>
        <taxon>Bacillati</taxon>
        <taxon>Bacillota</taxon>
        <taxon>Bacilli</taxon>
        <taxon>Bacillales</taxon>
        <taxon>Paenibacillaceae</taxon>
        <taxon>Paenibacillus</taxon>
    </lineage>
</organism>
<dbReference type="Gene3D" id="3.30.2120.10">
    <property type="entry name" value="Bacillus phage protein-like"/>
    <property type="match status" value="1"/>
</dbReference>
<evidence type="ECO:0000313" key="3">
    <source>
        <dbReference type="Proteomes" id="UP000187465"/>
    </source>
</evidence>
<feature type="domain" description="Phage ABA sandwich" evidence="1">
    <location>
        <begin position="69"/>
        <end position="157"/>
    </location>
</feature>
<dbReference type="RefSeq" id="WP_076179577.1">
    <property type="nucleotide sequence ID" value="NZ_MKQP01000043.1"/>
</dbReference>